<keyword evidence="6" id="KW-1185">Reference proteome</keyword>
<feature type="compositionally biased region" description="Polar residues" evidence="3">
    <location>
        <begin position="1058"/>
        <end position="1067"/>
    </location>
</feature>
<feature type="region of interest" description="Disordered" evidence="3">
    <location>
        <begin position="1"/>
        <end position="45"/>
    </location>
</feature>
<dbReference type="InterPro" id="IPR012340">
    <property type="entry name" value="NA-bd_OB-fold"/>
</dbReference>
<dbReference type="PANTHER" id="PTHR23270:SF10">
    <property type="entry name" value="PROTEIN RRP5 HOMOLOG"/>
    <property type="match status" value="1"/>
</dbReference>
<dbReference type="OrthoDB" id="412781at2759"/>
<evidence type="ECO:0000256" key="3">
    <source>
        <dbReference type="SAM" id="MobiDB-lite"/>
    </source>
</evidence>
<dbReference type="GO" id="GO:0003723">
    <property type="term" value="F:RNA binding"/>
    <property type="evidence" value="ECO:0007669"/>
    <property type="project" value="TreeGrafter"/>
</dbReference>
<feature type="compositionally biased region" description="Polar residues" evidence="3">
    <location>
        <begin position="18"/>
        <end position="34"/>
    </location>
</feature>
<keyword evidence="2" id="KW-0698">rRNA processing</keyword>
<evidence type="ECO:0000256" key="2">
    <source>
        <dbReference type="ARBA" id="ARBA00022552"/>
    </source>
</evidence>
<evidence type="ECO:0000259" key="4">
    <source>
        <dbReference type="PROSITE" id="PS50126"/>
    </source>
</evidence>
<dbReference type="PROSITE" id="PS50126">
    <property type="entry name" value="S1"/>
    <property type="match status" value="3"/>
</dbReference>
<evidence type="ECO:0000313" key="6">
    <source>
        <dbReference type="Proteomes" id="UP000801492"/>
    </source>
</evidence>
<accession>A0A8K0D921</accession>
<reference evidence="5" key="1">
    <citation type="submission" date="2019-08" db="EMBL/GenBank/DDBJ databases">
        <title>The genome of the North American firefly Photinus pyralis.</title>
        <authorList>
            <consortium name="Photinus pyralis genome working group"/>
            <person name="Fallon T.R."/>
            <person name="Sander Lower S.E."/>
            <person name="Weng J.-K."/>
        </authorList>
    </citation>
    <scope>NUCLEOTIDE SEQUENCE</scope>
    <source>
        <strain evidence="5">TRF0915ILg1</strain>
        <tissue evidence="5">Whole body</tissue>
    </source>
</reference>
<dbReference type="Gene3D" id="1.25.40.10">
    <property type="entry name" value="Tetratricopeptide repeat domain"/>
    <property type="match status" value="1"/>
</dbReference>
<dbReference type="PANTHER" id="PTHR23270">
    <property type="entry name" value="PROGRAMMED CELL DEATH PROTEIN 11 PRE-RRNA PROCESSING PROTEIN RRP5"/>
    <property type="match status" value="1"/>
</dbReference>
<feature type="region of interest" description="Disordered" evidence="3">
    <location>
        <begin position="955"/>
        <end position="1071"/>
    </location>
</feature>
<comment type="subcellular location">
    <subcellularLocation>
        <location evidence="1">Nucleus</location>
        <location evidence="1">Nucleolus</location>
    </subcellularLocation>
</comment>
<gene>
    <name evidence="5" type="ORF">ILUMI_09495</name>
</gene>
<dbReference type="SUPFAM" id="SSF48452">
    <property type="entry name" value="TPR-like"/>
    <property type="match status" value="1"/>
</dbReference>
<dbReference type="Pfam" id="PF00575">
    <property type="entry name" value="S1"/>
    <property type="match status" value="2"/>
</dbReference>
<feature type="compositionally biased region" description="Basic and acidic residues" evidence="3">
    <location>
        <begin position="1007"/>
        <end position="1019"/>
    </location>
</feature>
<feature type="domain" description="S1 motif" evidence="4">
    <location>
        <begin position="598"/>
        <end position="668"/>
    </location>
</feature>
<dbReference type="GO" id="GO:0032040">
    <property type="term" value="C:small-subunit processome"/>
    <property type="evidence" value="ECO:0007669"/>
    <property type="project" value="TreeGrafter"/>
</dbReference>
<dbReference type="InterPro" id="IPR003107">
    <property type="entry name" value="HAT"/>
</dbReference>
<dbReference type="InterPro" id="IPR045209">
    <property type="entry name" value="Rrp5"/>
</dbReference>
<evidence type="ECO:0000256" key="1">
    <source>
        <dbReference type="ARBA" id="ARBA00004604"/>
    </source>
</evidence>
<sequence>MDIEVNFPRGGIKPTKVASRSPNKNKQKGNQTPSLKRKRSNSEDDTVVDNDLYATAADAINYKKLQEDMLLLGCLRDISSFTLELELPGKTSGKVNIASISEPYTKLLQREVDDDDVVEDKDISRLNEMFQIGQFLPTKIMEKKEGSNKTSINLSIDPKDINSEWKHHIFKERMLVWAAVASKLDHGYQLDAGISGSRIFLPFDNVEEGTSLVIGQPLWCIITRCEVSSTASTATVSILREHLIETTQNNNINQHYLIPGMQLNFTISKAVNYGLQGKFLNQCVGYINDNYLATPLEKSSKYKEGQTVKAWLLYVQPTTRWSYFSLRSVWDISTRKHELGLILRGQVLSRAAGGINVKFPNNEKGFMPYKRIMHVLGKNDALNLNDAINKKLPPGSSHKFRILDYNHMEQVYMCTCEQSVLNENYFTVNDIKIGELVTVKVDNITRGGLQVLLGNVKCFIHNTHLSDSPYTENIKKKFFKGQKLKTRVWSIDDRGVYLTNKQKLVNSDLCLAEVDKAVINQQYPGVVVNKSERGILVVFYNNIKGFLPRRDLIKVFHNDTNNMFYVGEVIMPTIKSITSSDLRLTLSKPVSNKTVEVGSYVEAKVTAIHEYGLEVEVNSNKLQALIPTAHLSSSLSLTSSLLKTYHVGDNIKDLLCLSNRQTPVLSLREGKVFRKQNLKFLRYKDLEEGKLIRCLYEDSDKSGIYVTAPLIPHGVTFKIPNEELVQKKNELTKLNFKSQQAIVAKVIKLDKKNKIQATAKVSEVFDFNLEYSLDLLEQYLQDQEQIKTHLLEIGSPIADLQLGQHVECVISQMTDVGCCLSLPNGMKGFAYLENRDKFKVDQKVEGIVFWINYHQEVAEVSISNKIDEIKDDVIDKPFGSTVYGDVISIHSEYVIVAARNQDGSRQVVFVPFKLHENNFTPYMDFDMFKKVKVVIYRKVSGKLIGLEKRYIHKLNKSRKEKRKANGDIGNQKKRKRLEVKRNNVCVNKNDHEMSEESDEENLTGDDTLSKSETDKDENQKQNNVRTDSSDDDDHDDSGNKGSDVSSDSETDGDEDQSNIRNNSNTTIAHPVLPGVQNYFSTSTDQSSELINDNNRMTVCPILPGIQNYFFNSSNQSSELINDNNQMTVRPVLPGVQNYFSNSANQSSDDESSGDETSKVETNEKKKKKPTVAERKELARLEEEELIRKEIENADSVAEPKTEEQFLKLIKGKPNNSKIWVLYMAHLASSAELEKTRIVAEDALRTINLELTAERLNIWIALLSFECMYGEQTFFDEAFERAVKCNDPLKIYLSVITVLAEVNKFDDMEKMVLKAKRKFKQDLKMWLDIGRVYYKHKQIQKARSFKDAALLTFTKRQCVTLLVQYAIMEFEYGEKAHAEALFETVLQNEPKRVDIWCTYVDQVIKKADIDTARNILEKSVSQDIPAKKLKVLFKKYIDFEKAHGTPEQLEHVMQLAKNYVNK</sequence>
<dbReference type="InterPro" id="IPR003029">
    <property type="entry name" value="S1_domain"/>
</dbReference>
<comment type="caution">
    <text evidence="5">The sequence shown here is derived from an EMBL/GenBank/DDBJ whole genome shotgun (WGS) entry which is preliminary data.</text>
</comment>
<dbReference type="GO" id="GO:0006364">
    <property type="term" value="P:rRNA processing"/>
    <property type="evidence" value="ECO:0007669"/>
    <property type="project" value="UniProtKB-KW"/>
</dbReference>
<dbReference type="SMART" id="SM00386">
    <property type="entry name" value="HAT"/>
    <property type="match status" value="2"/>
</dbReference>
<proteinExistence type="predicted"/>
<dbReference type="SMART" id="SM00316">
    <property type="entry name" value="S1"/>
    <property type="match status" value="7"/>
</dbReference>
<name>A0A8K0D921_IGNLU</name>
<organism evidence="5 6">
    <name type="scientific">Ignelater luminosus</name>
    <name type="common">Cucubano</name>
    <name type="synonym">Pyrophorus luminosus</name>
    <dbReference type="NCBI Taxonomy" id="2038154"/>
    <lineage>
        <taxon>Eukaryota</taxon>
        <taxon>Metazoa</taxon>
        <taxon>Ecdysozoa</taxon>
        <taxon>Arthropoda</taxon>
        <taxon>Hexapoda</taxon>
        <taxon>Insecta</taxon>
        <taxon>Pterygota</taxon>
        <taxon>Neoptera</taxon>
        <taxon>Endopterygota</taxon>
        <taxon>Coleoptera</taxon>
        <taxon>Polyphaga</taxon>
        <taxon>Elateriformia</taxon>
        <taxon>Elateroidea</taxon>
        <taxon>Elateridae</taxon>
        <taxon>Agrypninae</taxon>
        <taxon>Pyrophorini</taxon>
        <taxon>Ignelater</taxon>
    </lineage>
</organism>
<feature type="domain" description="S1 motif" evidence="4">
    <location>
        <begin position="434"/>
        <end position="501"/>
    </location>
</feature>
<feature type="domain" description="S1 motif" evidence="4">
    <location>
        <begin position="520"/>
        <end position="589"/>
    </location>
</feature>
<protein>
    <recommendedName>
        <fullName evidence="4">S1 motif domain-containing protein</fullName>
    </recommendedName>
</protein>
<dbReference type="Proteomes" id="UP000801492">
    <property type="component" value="Unassembled WGS sequence"/>
</dbReference>
<dbReference type="Gene3D" id="2.40.50.140">
    <property type="entry name" value="Nucleic acid-binding proteins"/>
    <property type="match status" value="4"/>
</dbReference>
<evidence type="ECO:0000313" key="5">
    <source>
        <dbReference type="EMBL" id="KAF2896680.1"/>
    </source>
</evidence>
<dbReference type="EMBL" id="VTPC01004843">
    <property type="protein sequence ID" value="KAF2896680.1"/>
    <property type="molecule type" value="Genomic_DNA"/>
</dbReference>
<dbReference type="Pfam" id="PF23240">
    <property type="entry name" value="HAT_PRP39_N"/>
    <property type="match status" value="1"/>
</dbReference>
<feature type="region of interest" description="Disordered" evidence="3">
    <location>
        <begin position="1136"/>
        <end position="1173"/>
    </location>
</feature>
<dbReference type="InterPro" id="IPR011990">
    <property type="entry name" value="TPR-like_helical_dom_sf"/>
</dbReference>
<feature type="compositionally biased region" description="Acidic residues" evidence="3">
    <location>
        <begin position="1046"/>
        <end position="1056"/>
    </location>
</feature>
<dbReference type="SUPFAM" id="SSF50249">
    <property type="entry name" value="Nucleic acid-binding proteins"/>
    <property type="match status" value="6"/>
</dbReference>